<dbReference type="Proteomes" id="UP000611762">
    <property type="component" value="Unassembled WGS sequence"/>
</dbReference>
<dbReference type="Pfam" id="PF00395">
    <property type="entry name" value="SLH"/>
    <property type="match status" value="3"/>
</dbReference>
<evidence type="ECO:0000256" key="1">
    <source>
        <dbReference type="ARBA" id="ARBA00022737"/>
    </source>
</evidence>
<feature type="region of interest" description="Disordered" evidence="2">
    <location>
        <begin position="362"/>
        <end position="421"/>
    </location>
</feature>
<evidence type="ECO:0000313" key="6">
    <source>
        <dbReference type="Proteomes" id="UP000611762"/>
    </source>
</evidence>
<feature type="signal peptide" evidence="3">
    <location>
        <begin position="1"/>
        <end position="24"/>
    </location>
</feature>
<keyword evidence="3" id="KW-0732">Signal</keyword>
<keyword evidence="6" id="KW-1185">Reference proteome</keyword>
<dbReference type="RefSeq" id="WP_249310952.1">
    <property type="nucleotide sequence ID" value="NZ_JACRSU010000001.1"/>
</dbReference>
<accession>A0A926DKX9</accession>
<comment type="caution">
    <text evidence="5">The sequence shown here is derived from an EMBL/GenBank/DDBJ whole genome shotgun (WGS) entry which is preliminary data.</text>
</comment>
<protein>
    <submittedName>
        <fullName evidence="5">S-layer homology domain-containing protein</fullName>
    </submittedName>
</protein>
<dbReference type="PANTHER" id="PTHR43308">
    <property type="entry name" value="OUTER MEMBRANE PROTEIN ALPHA-RELATED"/>
    <property type="match status" value="1"/>
</dbReference>
<feature type="chain" id="PRO_5037019460" evidence="3">
    <location>
        <begin position="25"/>
        <end position="598"/>
    </location>
</feature>
<feature type="domain" description="SLH" evidence="4">
    <location>
        <begin position="479"/>
        <end position="538"/>
    </location>
</feature>
<evidence type="ECO:0000259" key="4">
    <source>
        <dbReference type="PROSITE" id="PS51272"/>
    </source>
</evidence>
<dbReference type="EMBL" id="JACRSU010000001">
    <property type="protein sequence ID" value="MBC8539741.1"/>
    <property type="molecule type" value="Genomic_DNA"/>
</dbReference>
<evidence type="ECO:0000256" key="2">
    <source>
        <dbReference type="SAM" id="MobiDB-lite"/>
    </source>
</evidence>
<dbReference type="AlphaFoldDB" id="A0A926DKX9"/>
<organism evidence="5 6">
    <name type="scientific">Congzhengia minquanensis</name>
    <dbReference type="NCBI Taxonomy" id="2763657"/>
    <lineage>
        <taxon>Bacteria</taxon>
        <taxon>Bacillati</taxon>
        <taxon>Bacillota</taxon>
        <taxon>Clostridia</taxon>
        <taxon>Eubacteriales</taxon>
        <taxon>Oscillospiraceae</taxon>
        <taxon>Congzhengia</taxon>
    </lineage>
</organism>
<evidence type="ECO:0000313" key="5">
    <source>
        <dbReference type="EMBL" id="MBC8539741.1"/>
    </source>
</evidence>
<dbReference type="InterPro" id="IPR051465">
    <property type="entry name" value="Cell_Envelope_Struct_Comp"/>
</dbReference>
<dbReference type="InterPro" id="IPR001119">
    <property type="entry name" value="SLH_dom"/>
</dbReference>
<evidence type="ECO:0000256" key="3">
    <source>
        <dbReference type="SAM" id="SignalP"/>
    </source>
</evidence>
<sequence>MRLRSLIAVLLATALMGFVCPAFAENETDLASALTFHSQDGAITISGTAGTGQAVVPGSRIQLLVVNPGFDITKNLTETEMEQAIRFADSRVGLVNDLNKPAPFFFTFRITDQMPFGVYQIIITVTAPGGTVSKAEFSYKNTDPDIIRQCTEAFRTVSQEQFAAVLRKYSEETDTLNLSSVPEISGKEDSFGAAFVLARSAGEAGLLDKAPQQIATLDDVYACLKVAVVFDAAAKKDKKALISAIDKYGMLMPAIFGEMTNADKAAEVIGKLTLPADSAEKFCTQLQKGIYLSVIWNGTYADVSNMLSCHADVLGVDTEAIRKLNVTFDEIAPYVDTKSIDNYLDGMGDYILSIAEEIAKNKGNSDDNSGGSSGGSSGGGGSGGGSGNKNGGTYNRPITDNSKDPVEPDTPPVDNRPEFGDLDSVPWAQEAIYDLAEQGIVAGVDSKSFEPNRQITREEFVKLITCAFKLPAGTADMAFSDCAPSDWFYPYVAAAFSSGLINGISDAEFGTGRNITRQDMVVICLKLLEMNEKLPTVTEELQFADSEAVSEYALAAVQSLSMIGIVGGYDDGRFGPQDGTTRAQAAVVLSRLMNYIEQ</sequence>
<dbReference type="PROSITE" id="PS51272">
    <property type="entry name" value="SLH"/>
    <property type="match status" value="3"/>
</dbReference>
<feature type="compositionally biased region" description="Gly residues" evidence="2">
    <location>
        <begin position="371"/>
        <end position="390"/>
    </location>
</feature>
<name>A0A926DKX9_9FIRM</name>
<gene>
    <name evidence="5" type="ORF">H8698_01970</name>
</gene>
<feature type="domain" description="SLH" evidence="4">
    <location>
        <begin position="415"/>
        <end position="478"/>
    </location>
</feature>
<proteinExistence type="predicted"/>
<feature type="domain" description="SLH" evidence="4">
    <location>
        <begin position="540"/>
        <end position="598"/>
    </location>
</feature>
<reference evidence="5" key="1">
    <citation type="submission" date="2020-08" db="EMBL/GenBank/DDBJ databases">
        <title>Genome public.</title>
        <authorList>
            <person name="Liu C."/>
            <person name="Sun Q."/>
        </authorList>
    </citation>
    <scope>NUCLEOTIDE SEQUENCE</scope>
    <source>
        <strain evidence="5">H8</strain>
    </source>
</reference>
<keyword evidence="1" id="KW-0677">Repeat</keyword>